<feature type="binding site" evidence="7">
    <location>
        <position position="49"/>
    </location>
    <ligand>
        <name>ATP</name>
        <dbReference type="ChEBI" id="CHEBI:30616"/>
    </ligand>
</feature>
<evidence type="ECO:0000256" key="1">
    <source>
        <dbReference type="ARBA" id="ARBA00012513"/>
    </source>
</evidence>
<dbReference type="InterPro" id="IPR017441">
    <property type="entry name" value="Protein_kinase_ATP_BS"/>
</dbReference>
<gene>
    <name evidence="10" type="ORF">C8D88_10930</name>
</gene>
<evidence type="ECO:0000259" key="9">
    <source>
        <dbReference type="PROSITE" id="PS50011"/>
    </source>
</evidence>
<dbReference type="InterPro" id="IPR000719">
    <property type="entry name" value="Prot_kinase_dom"/>
</dbReference>
<dbReference type="InterPro" id="IPR011009">
    <property type="entry name" value="Kinase-like_dom_sf"/>
</dbReference>
<keyword evidence="2 10" id="KW-0723">Serine/threonine-protein kinase</keyword>
<accession>A0A316HT86</accession>
<dbReference type="SMART" id="SM00220">
    <property type="entry name" value="S_TKc"/>
    <property type="match status" value="1"/>
</dbReference>
<protein>
    <recommendedName>
        <fullName evidence="1">non-specific serine/threonine protein kinase</fullName>
        <ecNumber evidence="1">2.7.11.1</ecNumber>
    </recommendedName>
</protein>
<sequence length="439" mass="47079">MSVSVIDYSRGVTTTIGGRYTLLERVGSGAMGVVWRARDELLAREVAVKQLITGDHQRAMREARNAARLHHAHAIAVFDVVGDEHEEPWIVMEYLPSRSLSALIAEQGPLKPAQAASIGAKVASALAAAHAAGIVHRDIKPGNVLIGDDGTVKITDFGISKASGDGTLTETGMISGTPAYLAPEVARGEQPDEASDVFSLGATIYAAVEGESVFGPSDNSFGLIYRAASGQLRDPKNAGELTPLLMRLLSQDPKDRPSAQEAADLLAAEPQPSQPLPIPEPRRLKPPNRRILVILSIIGLLGIGGGAAAAYWSGTGDLTPINEASFPDQQEVRYFTAPEASTFVSEHYAQLPGNPDGAWANLWERASEPREKYVARWKGYTELQCRDTSVPVRSAGANWVVTVELVMKTIKGEQQRGVYEVEVGNVNSQMKIVSSKQIS</sequence>
<dbReference type="Gene3D" id="3.30.200.20">
    <property type="entry name" value="Phosphorylase Kinase, domain 1"/>
    <property type="match status" value="1"/>
</dbReference>
<proteinExistence type="predicted"/>
<evidence type="ECO:0000256" key="6">
    <source>
        <dbReference type="ARBA" id="ARBA00022840"/>
    </source>
</evidence>
<reference evidence="10 11" key="1">
    <citation type="submission" date="2018-05" db="EMBL/GenBank/DDBJ databases">
        <title>Genomic Encyclopedia of Type Strains, Phase IV (KMG-IV): sequencing the most valuable type-strain genomes for metagenomic binning, comparative biology and taxonomic classification.</title>
        <authorList>
            <person name="Goeker M."/>
        </authorList>
    </citation>
    <scope>NUCLEOTIDE SEQUENCE [LARGE SCALE GENOMIC DNA]</scope>
    <source>
        <strain evidence="10 11">DSM 45480</strain>
    </source>
</reference>
<dbReference type="PROSITE" id="PS50011">
    <property type="entry name" value="PROTEIN_KINASE_DOM"/>
    <property type="match status" value="1"/>
</dbReference>
<dbReference type="PROSITE" id="PS00107">
    <property type="entry name" value="PROTEIN_KINASE_ATP"/>
    <property type="match status" value="1"/>
</dbReference>
<dbReference type="InterPro" id="IPR008271">
    <property type="entry name" value="Ser/Thr_kinase_AS"/>
</dbReference>
<evidence type="ECO:0000256" key="8">
    <source>
        <dbReference type="SAM" id="Phobius"/>
    </source>
</evidence>
<keyword evidence="8" id="KW-1133">Transmembrane helix</keyword>
<organism evidence="10 11">
    <name type="scientific">Lentzea atacamensis</name>
    <dbReference type="NCBI Taxonomy" id="531938"/>
    <lineage>
        <taxon>Bacteria</taxon>
        <taxon>Bacillati</taxon>
        <taxon>Actinomycetota</taxon>
        <taxon>Actinomycetes</taxon>
        <taxon>Pseudonocardiales</taxon>
        <taxon>Pseudonocardiaceae</taxon>
        <taxon>Lentzea</taxon>
    </lineage>
</organism>
<evidence type="ECO:0000256" key="2">
    <source>
        <dbReference type="ARBA" id="ARBA00022527"/>
    </source>
</evidence>
<keyword evidence="6 7" id="KW-0067">ATP-binding</keyword>
<dbReference type="PANTHER" id="PTHR43289:SF6">
    <property type="entry name" value="SERINE_THREONINE-PROTEIN KINASE NEKL-3"/>
    <property type="match status" value="1"/>
</dbReference>
<keyword evidence="8" id="KW-0472">Membrane</keyword>
<keyword evidence="3" id="KW-0808">Transferase</keyword>
<dbReference type="Pfam" id="PF00069">
    <property type="entry name" value="Pkinase"/>
    <property type="match status" value="1"/>
</dbReference>
<keyword evidence="8" id="KW-0812">Transmembrane</keyword>
<dbReference type="GO" id="GO:0005524">
    <property type="term" value="F:ATP binding"/>
    <property type="evidence" value="ECO:0007669"/>
    <property type="project" value="UniProtKB-UniRule"/>
</dbReference>
<dbReference type="PANTHER" id="PTHR43289">
    <property type="entry name" value="MITOGEN-ACTIVATED PROTEIN KINASE KINASE KINASE 20-RELATED"/>
    <property type="match status" value="1"/>
</dbReference>
<dbReference type="Gene3D" id="1.10.510.10">
    <property type="entry name" value="Transferase(Phosphotransferase) domain 1"/>
    <property type="match status" value="1"/>
</dbReference>
<dbReference type="EMBL" id="QGHB01000009">
    <property type="protein sequence ID" value="PWK83950.1"/>
    <property type="molecule type" value="Genomic_DNA"/>
</dbReference>
<evidence type="ECO:0000313" key="11">
    <source>
        <dbReference type="Proteomes" id="UP000246005"/>
    </source>
</evidence>
<evidence type="ECO:0000256" key="5">
    <source>
        <dbReference type="ARBA" id="ARBA00022777"/>
    </source>
</evidence>
<feature type="transmembrane region" description="Helical" evidence="8">
    <location>
        <begin position="291"/>
        <end position="312"/>
    </location>
</feature>
<keyword evidence="4 7" id="KW-0547">Nucleotide-binding</keyword>
<evidence type="ECO:0000256" key="4">
    <source>
        <dbReference type="ARBA" id="ARBA00022741"/>
    </source>
</evidence>
<name>A0A316HT86_9PSEU</name>
<feature type="domain" description="Protein kinase" evidence="9">
    <location>
        <begin position="20"/>
        <end position="277"/>
    </location>
</feature>
<dbReference type="GO" id="GO:0004674">
    <property type="term" value="F:protein serine/threonine kinase activity"/>
    <property type="evidence" value="ECO:0007669"/>
    <property type="project" value="UniProtKB-KW"/>
</dbReference>
<comment type="caution">
    <text evidence="10">The sequence shown here is derived from an EMBL/GenBank/DDBJ whole genome shotgun (WGS) entry which is preliminary data.</text>
</comment>
<dbReference type="EC" id="2.7.11.1" evidence="1"/>
<evidence type="ECO:0000256" key="7">
    <source>
        <dbReference type="PROSITE-ProRule" id="PRU10141"/>
    </source>
</evidence>
<keyword evidence="5 10" id="KW-0418">Kinase</keyword>
<dbReference type="PROSITE" id="PS00108">
    <property type="entry name" value="PROTEIN_KINASE_ST"/>
    <property type="match status" value="1"/>
</dbReference>
<evidence type="ECO:0000313" key="10">
    <source>
        <dbReference type="EMBL" id="PWK83950.1"/>
    </source>
</evidence>
<dbReference type="Proteomes" id="UP000246005">
    <property type="component" value="Unassembled WGS sequence"/>
</dbReference>
<evidence type="ECO:0000256" key="3">
    <source>
        <dbReference type="ARBA" id="ARBA00022679"/>
    </source>
</evidence>
<dbReference type="AlphaFoldDB" id="A0A316HT86"/>
<dbReference type="SUPFAM" id="SSF56112">
    <property type="entry name" value="Protein kinase-like (PK-like)"/>
    <property type="match status" value="1"/>
</dbReference>
<dbReference type="CDD" id="cd14014">
    <property type="entry name" value="STKc_PknB_like"/>
    <property type="match status" value="1"/>
</dbReference>